<dbReference type="OrthoDB" id="2642285at2"/>
<keyword evidence="3" id="KW-1185">Reference proteome</keyword>
<feature type="domain" description="HTH cro/C1-type" evidence="1">
    <location>
        <begin position="25"/>
        <end position="63"/>
    </location>
</feature>
<protein>
    <submittedName>
        <fullName evidence="2">XRE family transcriptional regulator</fullName>
    </submittedName>
</protein>
<proteinExistence type="predicted"/>
<dbReference type="Proteomes" id="UP000293846">
    <property type="component" value="Unassembled WGS sequence"/>
</dbReference>
<sequence length="81" mass="9594">MNKHKGYKQTRQITYDQMKVYGEKFEKLRKSINFSLNEMSEAIGVSLSTLHRWEKGKLIPQTDIDYIERKIENVAAKVLIY</sequence>
<dbReference type="PROSITE" id="PS50943">
    <property type="entry name" value="HTH_CROC1"/>
    <property type="match status" value="1"/>
</dbReference>
<dbReference type="InterPro" id="IPR001387">
    <property type="entry name" value="Cro/C1-type_HTH"/>
</dbReference>
<dbReference type="Pfam" id="PF01381">
    <property type="entry name" value="HTH_3"/>
    <property type="match status" value="1"/>
</dbReference>
<dbReference type="CDD" id="cd00093">
    <property type="entry name" value="HTH_XRE"/>
    <property type="match status" value="1"/>
</dbReference>
<comment type="caution">
    <text evidence="2">The sequence shown here is derived from an EMBL/GenBank/DDBJ whole genome shotgun (WGS) entry which is preliminary data.</text>
</comment>
<dbReference type="SUPFAM" id="SSF47413">
    <property type="entry name" value="lambda repressor-like DNA-binding domains"/>
    <property type="match status" value="1"/>
</dbReference>
<dbReference type="RefSeq" id="WP_131239697.1">
    <property type="nucleotide sequence ID" value="NZ_SJTH01000126.1"/>
</dbReference>
<evidence type="ECO:0000313" key="3">
    <source>
        <dbReference type="Proteomes" id="UP000293846"/>
    </source>
</evidence>
<name>A0A4R1AK73_9BACI</name>
<dbReference type="AlphaFoldDB" id="A0A4R1AK73"/>
<organism evidence="2 3">
    <name type="scientific">Cytobacillus praedii</name>
    <dbReference type="NCBI Taxonomy" id="1742358"/>
    <lineage>
        <taxon>Bacteria</taxon>
        <taxon>Bacillati</taxon>
        <taxon>Bacillota</taxon>
        <taxon>Bacilli</taxon>
        <taxon>Bacillales</taxon>
        <taxon>Bacillaceae</taxon>
        <taxon>Cytobacillus</taxon>
    </lineage>
</organism>
<dbReference type="GO" id="GO:0003677">
    <property type="term" value="F:DNA binding"/>
    <property type="evidence" value="ECO:0007669"/>
    <property type="project" value="InterPro"/>
</dbReference>
<evidence type="ECO:0000259" key="1">
    <source>
        <dbReference type="PROSITE" id="PS50943"/>
    </source>
</evidence>
<dbReference type="InterPro" id="IPR010982">
    <property type="entry name" value="Lambda_DNA-bd_dom_sf"/>
</dbReference>
<dbReference type="EMBL" id="SJTH01000126">
    <property type="protein sequence ID" value="TCJ00012.1"/>
    <property type="molecule type" value="Genomic_DNA"/>
</dbReference>
<evidence type="ECO:0000313" key="2">
    <source>
        <dbReference type="EMBL" id="TCJ00012.1"/>
    </source>
</evidence>
<accession>A0A4R1AK73</accession>
<dbReference type="Gene3D" id="1.10.260.40">
    <property type="entry name" value="lambda repressor-like DNA-binding domains"/>
    <property type="match status" value="1"/>
</dbReference>
<gene>
    <name evidence="2" type="ORF">E0Y62_26985</name>
</gene>
<reference evidence="2 3" key="1">
    <citation type="submission" date="2019-03" db="EMBL/GenBank/DDBJ databases">
        <authorList>
            <person name="Jensen L."/>
            <person name="Storgaard J."/>
            <person name="Sulaj E."/>
            <person name="Schramm A."/>
            <person name="Marshall I.P.G."/>
        </authorList>
    </citation>
    <scope>NUCLEOTIDE SEQUENCE [LARGE SCALE GENOMIC DNA]</scope>
    <source>
        <strain evidence="2 3">2017H2G3</strain>
    </source>
</reference>